<protein>
    <submittedName>
        <fullName evidence="3">Uncharacterized protein</fullName>
    </submittedName>
</protein>
<dbReference type="SUPFAM" id="SSF51197">
    <property type="entry name" value="Clavaminate synthase-like"/>
    <property type="match status" value="1"/>
</dbReference>
<dbReference type="EMBL" id="CAUJNA010003581">
    <property type="protein sequence ID" value="CAJ1405358.1"/>
    <property type="molecule type" value="Genomic_DNA"/>
</dbReference>
<comment type="caution">
    <text evidence="3">The sequence shown here is derived from an EMBL/GenBank/DDBJ whole genome shotgun (WGS) entry which is preliminary data.</text>
</comment>
<sequence length="596" mass="64919">MALGSECDWLWPRLARRCVLLVCLQGCVEASKAGIAVNVRQPILASTNLQKANVSIRMIIRHGDPTDTLAAAACNHLQAAGGGGCSDSDHTVIQETLQKMVENFEVLSAGEQIVKQIQLGWDLLLSWRAPEEARLQFVAAAAKYPDSMFLLRELAAESMLANLLPRAGDDGYKLYWGSGGSWGHLTPPTPEDHSTLFDAWAAYATVRFQRPQSSLREQESGLLEAGLPPHGFIPSGEMQANDGNVGLLGLVFEHRLRHDIELFQLLQNMGLLSASDRASDAIQAYRSALESAPRETNGLLRPTQEQWHGMYPFYNRRLYVHPSPRSDHSLLSPASALKIELRRTPTQTASQAGGFLATGGVLVVDNILTPSALQSLRSFLELSTIWYQERGSYLGASLSTGLCSPFIAQLAGELRSLFSEVLCDLPLAHVWAFKFAEGEKGVDMHADAAAVNVNLWITPDSDNLDNSSGGLTIFDAAVDATQDNFRQYNSEEGKPYLEDKVNKSGGNSVSVPYRQNRAVVFDSARVHATQPLSFPSQTVRSRRINLTFLFGARGTYCPLRRSVHALLKDNAVHSGAADPSPGDAGTVTTKPPTAEL</sequence>
<feature type="compositionally biased region" description="Polar residues" evidence="1">
    <location>
        <begin position="586"/>
        <end position="596"/>
    </location>
</feature>
<feature type="chain" id="PRO_5041263433" evidence="2">
    <location>
        <begin position="31"/>
        <end position="596"/>
    </location>
</feature>
<accession>A0AA36JI00</accession>
<gene>
    <name evidence="3" type="ORF">EVOR1521_LOCUS27589</name>
</gene>
<reference evidence="3" key="1">
    <citation type="submission" date="2023-08" db="EMBL/GenBank/DDBJ databases">
        <authorList>
            <person name="Chen Y."/>
            <person name="Shah S."/>
            <person name="Dougan E. K."/>
            <person name="Thang M."/>
            <person name="Chan C."/>
        </authorList>
    </citation>
    <scope>NUCLEOTIDE SEQUENCE</scope>
</reference>
<feature type="signal peptide" evidence="2">
    <location>
        <begin position="1"/>
        <end position="30"/>
    </location>
</feature>
<keyword evidence="4" id="KW-1185">Reference proteome</keyword>
<evidence type="ECO:0000313" key="4">
    <source>
        <dbReference type="Proteomes" id="UP001178507"/>
    </source>
</evidence>
<evidence type="ECO:0000313" key="3">
    <source>
        <dbReference type="EMBL" id="CAJ1405358.1"/>
    </source>
</evidence>
<feature type="region of interest" description="Disordered" evidence="1">
    <location>
        <begin position="573"/>
        <end position="596"/>
    </location>
</feature>
<organism evidence="3 4">
    <name type="scientific">Effrenium voratum</name>
    <dbReference type="NCBI Taxonomy" id="2562239"/>
    <lineage>
        <taxon>Eukaryota</taxon>
        <taxon>Sar</taxon>
        <taxon>Alveolata</taxon>
        <taxon>Dinophyceae</taxon>
        <taxon>Suessiales</taxon>
        <taxon>Symbiodiniaceae</taxon>
        <taxon>Effrenium</taxon>
    </lineage>
</organism>
<dbReference type="AlphaFoldDB" id="A0AA36JI00"/>
<name>A0AA36JI00_9DINO</name>
<keyword evidence="2" id="KW-0732">Signal</keyword>
<evidence type="ECO:0000256" key="1">
    <source>
        <dbReference type="SAM" id="MobiDB-lite"/>
    </source>
</evidence>
<evidence type="ECO:0000256" key="2">
    <source>
        <dbReference type="SAM" id="SignalP"/>
    </source>
</evidence>
<proteinExistence type="predicted"/>
<dbReference type="Proteomes" id="UP001178507">
    <property type="component" value="Unassembled WGS sequence"/>
</dbReference>